<feature type="region of interest" description="Disordered" evidence="1">
    <location>
        <begin position="91"/>
        <end position="143"/>
    </location>
</feature>
<dbReference type="HOGENOM" id="CLU_1809210_0_0_1"/>
<keyword evidence="3" id="KW-1185">Reference proteome</keyword>
<dbReference type="Proteomes" id="UP000026961">
    <property type="component" value="Chromosome 11"/>
</dbReference>
<evidence type="ECO:0000256" key="1">
    <source>
        <dbReference type="SAM" id="MobiDB-lite"/>
    </source>
</evidence>
<protein>
    <recommendedName>
        <fullName evidence="4">DUF834 domain-containing protein</fullName>
    </recommendedName>
</protein>
<accession>A0A0E0BJ01</accession>
<dbReference type="Gramene" id="OGLUM11G12860.1">
    <property type="protein sequence ID" value="OGLUM11G12860.1"/>
    <property type="gene ID" value="OGLUM11G12860"/>
</dbReference>
<proteinExistence type="predicted"/>
<reference evidence="2" key="1">
    <citation type="submission" date="2015-04" db="UniProtKB">
        <authorList>
            <consortium name="EnsemblPlants"/>
        </authorList>
    </citation>
    <scope>IDENTIFICATION</scope>
</reference>
<dbReference type="AlphaFoldDB" id="A0A0E0BJ01"/>
<evidence type="ECO:0000313" key="2">
    <source>
        <dbReference type="EnsemblPlants" id="OGLUM11G12860.1"/>
    </source>
</evidence>
<name>A0A0E0BJ01_9ORYZ</name>
<dbReference type="EnsemblPlants" id="OGLUM11G12860.1">
    <property type="protein sequence ID" value="OGLUM11G12860.1"/>
    <property type="gene ID" value="OGLUM11G12860"/>
</dbReference>
<sequence length="143" mass="15415">MAGRLRLRRRYWHQGTVPVYFFYHQQNSVRSISGDGGTTREGEDLGVSGIRRAETSFSRCGDAGVEAEESGKVGSSDGGVEAVTVWGKRGRERGGEVAGVEAEKSKKMGGGDGSVEAMTMWRERRGGRGAAATPACMRWSRGK</sequence>
<evidence type="ECO:0000313" key="3">
    <source>
        <dbReference type="Proteomes" id="UP000026961"/>
    </source>
</evidence>
<evidence type="ECO:0008006" key="4">
    <source>
        <dbReference type="Google" id="ProtNLM"/>
    </source>
</evidence>
<organism evidence="2">
    <name type="scientific">Oryza glumipatula</name>
    <dbReference type="NCBI Taxonomy" id="40148"/>
    <lineage>
        <taxon>Eukaryota</taxon>
        <taxon>Viridiplantae</taxon>
        <taxon>Streptophyta</taxon>
        <taxon>Embryophyta</taxon>
        <taxon>Tracheophyta</taxon>
        <taxon>Spermatophyta</taxon>
        <taxon>Magnoliopsida</taxon>
        <taxon>Liliopsida</taxon>
        <taxon>Poales</taxon>
        <taxon>Poaceae</taxon>
        <taxon>BOP clade</taxon>
        <taxon>Oryzoideae</taxon>
        <taxon>Oryzeae</taxon>
        <taxon>Oryzinae</taxon>
        <taxon>Oryza</taxon>
    </lineage>
</organism>
<reference evidence="2" key="2">
    <citation type="submission" date="2018-05" db="EMBL/GenBank/DDBJ databases">
        <title>OgluRS3 (Oryza glumaepatula Reference Sequence Version 3).</title>
        <authorList>
            <person name="Zhang J."/>
            <person name="Kudrna D."/>
            <person name="Lee S."/>
            <person name="Talag J."/>
            <person name="Welchert J."/>
            <person name="Wing R.A."/>
        </authorList>
    </citation>
    <scope>NUCLEOTIDE SEQUENCE [LARGE SCALE GENOMIC DNA]</scope>
</reference>